<gene>
    <name evidence="1" type="ORF">ENV54_08920</name>
</gene>
<dbReference type="EMBL" id="DTGT01000278">
    <property type="protein sequence ID" value="HGH61404.1"/>
    <property type="molecule type" value="Genomic_DNA"/>
</dbReference>
<proteinExistence type="predicted"/>
<reference evidence="1" key="1">
    <citation type="journal article" date="2020" name="mSystems">
        <title>Genome- and Community-Level Interaction Insights into Carbon Utilization and Element Cycling Functions of Hydrothermarchaeota in Hydrothermal Sediment.</title>
        <authorList>
            <person name="Zhou Z."/>
            <person name="Liu Y."/>
            <person name="Xu W."/>
            <person name="Pan J."/>
            <person name="Luo Z.H."/>
            <person name="Li M."/>
        </authorList>
    </citation>
    <scope>NUCLEOTIDE SEQUENCE [LARGE SCALE GENOMIC DNA]</scope>
    <source>
        <strain evidence="1">SpSt-769</strain>
    </source>
</reference>
<protein>
    <submittedName>
        <fullName evidence="1">Uncharacterized protein</fullName>
    </submittedName>
</protein>
<comment type="caution">
    <text evidence="1">The sequence shown here is derived from an EMBL/GenBank/DDBJ whole genome shotgun (WGS) entry which is preliminary data.</text>
</comment>
<evidence type="ECO:0000313" key="1">
    <source>
        <dbReference type="EMBL" id="HGH61404.1"/>
    </source>
</evidence>
<sequence>MMRETNQRQDELCGCQPVGQDNNTASSCSVCAPKLALTPEEEAILGRMRAIKQQARPIAERLKALEQAAQDVSAQGASSKGDNEWAALNEELNRLRQDWKEWEHRLDKAIETKLILLGHRQPR</sequence>
<dbReference type="AlphaFoldDB" id="A0A7C4ASK9"/>
<name>A0A7C4ASK9_9BACT</name>
<accession>A0A7C4ASK9</accession>
<organism evidence="1">
    <name type="scientific">Desulfomonile tiedjei</name>
    <dbReference type="NCBI Taxonomy" id="2358"/>
    <lineage>
        <taxon>Bacteria</taxon>
        <taxon>Pseudomonadati</taxon>
        <taxon>Thermodesulfobacteriota</taxon>
        <taxon>Desulfomonilia</taxon>
        <taxon>Desulfomonilales</taxon>
        <taxon>Desulfomonilaceae</taxon>
        <taxon>Desulfomonile</taxon>
    </lineage>
</organism>